<sequence length="178" mass="19052">MVVSALARPMLRSPVLRMAAARRLESTAASRAQEGLSRVTSAAGPAIAGAAKGVANALGKVGGRTGRVIAFVERQTPLVLYYSKVGLELTKLVFQSQKMSPPSMATFQTYYQNLWRSLQTGTIFRAPANLVQQIRNVSNVQLAAGAVVFAECLGFFTAGEMLGRFKLVGYHGEPGSHH</sequence>
<comment type="caution">
    <text evidence="10">The sequence shown here is derived from an EMBL/GenBank/DDBJ whole genome shotgun (WGS) entry which is preliminary data.</text>
</comment>
<keyword evidence="3" id="KW-0813">Transport</keyword>
<organism evidence="10 11">
    <name type="scientific">Drechmeria coniospora</name>
    <name type="common">Nematophagous fungus</name>
    <name type="synonym">Meria coniospora</name>
    <dbReference type="NCBI Taxonomy" id="98403"/>
    <lineage>
        <taxon>Eukaryota</taxon>
        <taxon>Fungi</taxon>
        <taxon>Dikarya</taxon>
        <taxon>Ascomycota</taxon>
        <taxon>Pezizomycotina</taxon>
        <taxon>Sordariomycetes</taxon>
        <taxon>Hypocreomycetidae</taxon>
        <taxon>Hypocreales</taxon>
        <taxon>Ophiocordycipitaceae</taxon>
        <taxon>Drechmeria</taxon>
    </lineage>
</organism>
<dbReference type="AlphaFoldDB" id="A0A151GAN0"/>
<evidence type="ECO:0000256" key="7">
    <source>
        <dbReference type="ARBA" id="ARBA00023128"/>
    </source>
</evidence>
<keyword evidence="5" id="KW-0375">Hydrogen ion transport</keyword>
<keyword evidence="4" id="KW-0138">CF(0)</keyword>
<accession>A0A151GAN0</accession>
<dbReference type="InParanoid" id="A0A151GAN0"/>
<dbReference type="GO" id="GO:0031966">
    <property type="term" value="C:mitochondrial membrane"/>
    <property type="evidence" value="ECO:0007669"/>
    <property type="project" value="UniProtKB-SubCell"/>
</dbReference>
<evidence type="ECO:0000313" key="10">
    <source>
        <dbReference type="EMBL" id="KYK54138.1"/>
    </source>
</evidence>
<dbReference type="GeneID" id="63718738"/>
<proteinExistence type="inferred from homology"/>
<gene>
    <name evidence="10" type="ORF">DCS_06095</name>
</gene>
<dbReference type="FunCoup" id="A0A151GAN0">
    <property type="interactions" value="69"/>
</dbReference>
<dbReference type="EMBL" id="LAYC01000003">
    <property type="protein sequence ID" value="KYK54138.1"/>
    <property type="molecule type" value="Genomic_DNA"/>
</dbReference>
<evidence type="ECO:0000256" key="8">
    <source>
        <dbReference type="ARBA" id="ARBA00023136"/>
    </source>
</evidence>
<dbReference type="RefSeq" id="XP_040653490.1">
    <property type="nucleotide sequence ID" value="XM_040803386.1"/>
</dbReference>
<dbReference type="Proteomes" id="UP000076580">
    <property type="component" value="Chromosome 03"/>
</dbReference>
<keyword evidence="6" id="KW-0406">Ion transport</keyword>
<keyword evidence="7" id="KW-0496">Mitochondrion</keyword>
<dbReference type="InterPro" id="IPR006808">
    <property type="entry name" value="ATP_synth_F0_gsu_mt"/>
</dbReference>
<evidence type="ECO:0000256" key="6">
    <source>
        <dbReference type="ARBA" id="ARBA00023065"/>
    </source>
</evidence>
<evidence type="ECO:0000256" key="5">
    <source>
        <dbReference type="ARBA" id="ARBA00022781"/>
    </source>
</evidence>
<evidence type="ECO:0000256" key="2">
    <source>
        <dbReference type="ARBA" id="ARBA00005699"/>
    </source>
</evidence>
<comment type="subcellular location">
    <subcellularLocation>
        <location evidence="1">Mitochondrion membrane</location>
    </subcellularLocation>
</comment>
<protein>
    <recommendedName>
        <fullName evidence="12">ATP synthase subunit g</fullName>
    </recommendedName>
</protein>
<dbReference type="Pfam" id="PF04718">
    <property type="entry name" value="ATP-synt_G"/>
    <property type="match status" value="1"/>
</dbReference>
<keyword evidence="9" id="KW-0066">ATP synthesis</keyword>
<keyword evidence="8" id="KW-0472">Membrane</keyword>
<comment type="similarity">
    <text evidence="2">Belongs to the ATPase g subunit family.</text>
</comment>
<evidence type="ECO:0000256" key="3">
    <source>
        <dbReference type="ARBA" id="ARBA00022448"/>
    </source>
</evidence>
<dbReference type="GO" id="GO:0015078">
    <property type="term" value="F:proton transmembrane transporter activity"/>
    <property type="evidence" value="ECO:0007669"/>
    <property type="project" value="InterPro"/>
</dbReference>
<evidence type="ECO:0000256" key="4">
    <source>
        <dbReference type="ARBA" id="ARBA00022547"/>
    </source>
</evidence>
<name>A0A151GAN0_DRECN</name>
<evidence type="ECO:0000256" key="1">
    <source>
        <dbReference type="ARBA" id="ARBA00004325"/>
    </source>
</evidence>
<evidence type="ECO:0008006" key="12">
    <source>
        <dbReference type="Google" id="ProtNLM"/>
    </source>
</evidence>
<keyword evidence="11" id="KW-1185">Reference proteome</keyword>
<reference evidence="10 11" key="1">
    <citation type="journal article" date="2016" name="Sci. Rep.">
        <title>Insights into Adaptations to a Near-Obligate Nematode Endoparasitic Lifestyle from the Finished Genome of Drechmeria coniospora.</title>
        <authorList>
            <person name="Zhang L."/>
            <person name="Zhou Z."/>
            <person name="Guo Q."/>
            <person name="Fokkens L."/>
            <person name="Miskei M."/>
            <person name="Pocsi I."/>
            <person name="Zhang W."/>
            <person name="Chen M."/>
            <person name="Wang L."/>
            <person name="Sun Y."/>
            <person name="Donzelli B.G."/>
            <person name="Gibson D.M."/>
            <person name="Nelson D.R."/>
            <person name="Luo J.G."/>
            <person name="Rep M."/>
            <person name="Liu H."/>
            <person name="Yang S."/>
            <person name="Wang J."/>
            <person name="Krasnoff S.B."/>
            <person name="Xu Y."/>
            <person name="Molnar I."/>
            <person name="Lin M."/>
        </authorList>
    </citation>
    <scope>NUCLEOTIDE SEQUENCE [LARGE SCALE GENOMIC DNA]</scope>
    <source>
        <strain evidence="10 11">ARSEF 6962</strain>
    </source>
</reference>
<evidence type="ECO:0000313" key="11">
    <source>
        <dbReference type="Proteomes" id="UP000076580"/>
    </source>
</evidence>
<evidence type="ECO:0000256" key="9">
    <source>
        <dbReference type="ARBA" id="ARBA00023310"/>
    </source>
</evidence>
<dbReference type="STRING" id="98403.A0A151GAN0"/>
<dbReference type="GO" id="GO:0045259">
    <property type="term" value="C:proton-transporting ATP synthase complex"/>
    <property type="evidence" value="ECO:0007669"/>
    <property type="project" value="UniProtKB-KW"/>
</dbReference>
<dbReference type="OrthoDB" id="437at2759"/>
<dbReference type="GO" id="GO:0015986">
    <property type="term" value="P:proton motive force-driven ATP synthesis"/>
    <property type="evidence" value="ECO:0007669"/>
    <property type="project" value="InterPro"/>
</dbReference>